<evidence type="ECO:0000256" key="1">
    <source>
        <dbReference type="SAM" id="Phobius"/>
    </source>
</evidence>
<evidence type="ECO:0000313" key="2">
    <source>
        <dbReference type="EMBL" id="AEV33061.1"/>
    </source>
</evidence>
<dbReference type="AlphaFoldDB" id="G8R3K5"/>
<dbReference type="PATRIC" id="fig|926562.3.peg.2099"/>
<dbReference type="KEGG" id="oho:Oweho_2086"/>
<name>G8R3K5_OWEHD</name>
<accession>G8R3K5</accession>
<reference evidence="2 3" key="1">
    <citation type="journal article" date="2012" name="Stand. Genomic Sci.">
        <title>Genome sequence of the orange-pigmented seawater bacterium Owenweeksia hongkongensis type strain (UST20020801(T)).</title>
        <authorList>
            <person name="Riedel T."/>
            <person name="Held B."/>
            <person name="Nolan M."/>
            <person name="Lucas S."/>
            <person name="Lapidus A."/>
            <person name="Tice H."/>
            <person name="Del Rio T.G."/>
            <person name="Cheng J.F."/>
            <person name="Han C."/>
            <person name="Tapia R."/>
            <person name="Goodwin L.A."/>
            <person name="Pitluck S."/>
            <person name="Liolios K."/>
            <person name="Mavromatis K."/>
            <person name="Pagani I."/>
            <person name="Ivanova N."/>
            <person name="Mikhailova N."/>
            <person name="Pati A."/>
            <person name="Chen A."/>
            <person name="Palaniappan K."/>
            <person name="Rohde M."/>
            <person name="Tindall B.J."/>
            <person name="Detter J.C."/>
            <person name="Goker M."/>
            <person name="Woyke T."/>
            <person name="Bristow J."/>
            <person name="Eisen J.A."/>
            <person name="Markowitz V."/>
            <person name="Hugenholtz P."/>
            <person name="Klenk H.P."/>
            <person name="Kyrpides N.C."/>
        </authorList>
    </citation>
    <scope>NUCLEOTIDE SEQUENCE</scope>
    <source>
        <strain evidence="3">DSM 17368 / JCM 12287 / NRRL B-23963</strain>
    </source>
</reference>
<dbReference type="Proteomes" id="UP000005631">
    <property type="component" value="Chromosome"/>
</dbReference>
<dbReference type="eggNOG" id="ENOG503327D">
    <property type="taxonomic scope" value="Bacteria"/>
</dbReference>
<keyword evidence="3" id="KW-1185">Reference proteome</keyword>
<keyword evidence="1" id="KW-0812">Transmembrane</keyword>
<gene>
    <name evidence="2" type="ordered locus">Oweho_2086</name>
</gene>
<keyword evidence="1" id="KW-0472">Membrane</keyword>
<evidence type="ECO:0000313" key="3">
    <source>
        <dbReference type="Proteomes" id="UP000005631"/>
    </source>
</evidence>
<proteinExistence type="predicted"/>
<dbReference type="HOGENOM" id="CLU_200390_1_0_10"/>
<protein>
    <submittedName>
        <fullName evidence="2">Cbb3-type cytochrome oxidase component FixQ</fullName>
    </submittedName>
</protein>
<keyword evidence="1" id="KW-1133">Transmembrane helix</keyword>
<sequence>MLKFIKHHMETIDGISIYPIISFLIFFIFFLLMLIYVIRADKNRMKEIANIPLDDEPINPIDHEK</sequence>
<dbReference type="EMBL" id="CP003156">
    <property type="protein sequence ID" value="AEV33061.1"/>
    <property type="molecule type" value="Genomic_DNA"/>
</dbReference>
<dbReference type="STRING" id="926562.Oweho_2086"/>
<organism evidence="2 3">
    <name type="scientific">Owenweeksia hongkongensis (strain DSM 17368 / CIP 108786 / JCM 12287 / NRRL B-23963 / UST20020801)</name>
    <dbReference type="NCBI Taxonomy" id="926562"/>
    <lineage>
        <taxon>Bacteria</taxon>
        <taxon>Pseudomonadati</taxon>
        <taxon>Bacteroidota</taxon>
        <taxon>Flavobacteriia</taxon>
        <taxon>Flavobacteriales</taxon>
        <taxon>Owenweeksiaceae</taxon>
        <taxon>Owenweeksia</taxon>
    </lineage>
</organism>
<feature type="transmembrane region" description="Helical" evidence="1">
    <location>
        <begin position="15"/>
        <end position="38"/>
    </location>
</feature>
<dbReference type="RefSeq" id="WP_014202410.1">
    <property type="nucleotide sequence ID" value="NC_016599.1"/>
</dbReference>